<evidence type="ECO:0000256" key="5">
    <source>
        <dbReference type="ARBA" id="ARBA00022885"/>
    </source>
</evidence>
<feature type="domain" description="ABC transporter" evidence="8">
    <location>
        <begin position="3"/>
        <end position="247"/>
    </location>
</feature>
<keyword evidence="1" id="KW-0813">Transport</keyword>
<dbReference type="InterPro" id="IPR003593">
    <property type="entry name" value="AAA+_ATPase"/>
</dbReference>
<dbReference type="GO" id="GO:0005886">
    <property type="term" value="C:plasma membrane"/>
    <property type="evidence" value="ECO:0007669"/>
    <property type="project" value="TreeGrafter"/>
</dbReference>
<evidence type="ECO:0000256" key="3">
    <source>
        <dbReference type="ARBA" id="ARBA00022741"/>
    </source>
</evidence>
<evidence type="ECO:0000313" key="9">
    <source>
        <dbReference type="EMBL" id="TLS52952.1"/>
    </source>
</evidence>
<keyword evidence="2" id="KW-1003">Cell membrane</keyword>
<dbReference type="EMBL" id="VCIW01000003">
    <property type="protein sequence ID" value="TLS52952.1"/>
    <property type="molecule type" value="Genomic_DNA"/>
</dbReference>
<dbReference type="OrthoDB" id="9802264at2"/>
<organism evidence="9 10">
    <name type="scientific">Paenibacillus antri</name>
    <dbReference type="NCBI Taxonomy" id="2582848"/>
    <lineage>
        <taxon>Bacteria</taxon>
        <taxon>Bacillati</taxon>
        <taxon>Bacillota</taxon>
        <taxon>Bacilli</taxon>
        <taxon>Bacillales</taxon>
        <taxon>Paenibacillaceae</taxon>
        <taxon>Paenibacillus</taxon>
    </lineage>
</organism>
<dbReference type="GO" id="GO:0005524">
    <property type="term" value="F:ATP binding"/>
    <property type="evidence" value="ECO:0007669"/>
    <property type="project" value="UniProtKB-KW"/>
</dbReference>
<keyword evidence="10" id="KW-1185">Reference proteome</keyword>
<evidence type="ECO:0000256" key="6">
    <source>
        <dbReference type="ARBA" id="ARBA00022967"/>
    </source>
</evidence>
<dbReference type="GO" id="GO:0015416">
    <property type="term" value="F:ABC-type phosphonate transporter activity"/>
    <property type="evidence" value="ECO:0007669"/>
    <property type="project" value="InterPro"/>
</dbReference>
<dbReference type="Proteomes" id="UP000309676">
    <property type="component" value="Unassembled WGS sequence"/>
</dbReference>
<reference evidence="9 10" key="1">
    <citation type="submission" date="2019-05" db="EMBL/GenBank/DDBJ databases">
        <authorList>
            <person name="Narsing Rao M.P."/>
            <person name="Li W.J."/>
        </authorList>
    </citation>
    <scope>NUCLEOTIDE SEQUENCE [LARGE SCALE GENOMIC DNA]</scope>
    <source>
        <strain evidence="9 10">SYSU_K30003</strain>
    </source>
</reference>
<dbReference type="SMART" id="SM00382">
    <property type="entry name" value="AAA"/>
    <property type="match status" value="1"/>
</dbReference>
<comment type="caution">
    <text evidence="9">The sequence shown here is derived from an EMBL/GenBank/DDBJ whole genome shotgun (WGS) entry which is preliminary data.</text>
</comment>
<dbReference type="InterPro" id="IPR017871">
    <property type="entry name" value="ABC_transporter-like_CS"/>
</dbReference>
<dbReference type="PANTHER" id="PTHR24220">
    <property type="entry name" value="IMPORT ATP-BINDING PROTEIN"/>
    <property type="match status" value="1"/>
</dbReference>
<dbReference type="SUPFAM" id="SSF52540">
    <property type="entry name" value="P-loop containing nucleoside triphosphate hydrolases"/>
    <property type="match status" value="1"/>
</dbReference>
<dbReference type="PANTHER" id="PTHR24220:SF659">
    <property type="entry name" value="TRANSPORTER, PUTATIVE-RELATED"/>
    <property type="match status" value="1"/>
</dbReference>
<dbReference type="PROSITE" id="PS00211">
    <property type="entry name" value="ABC_TRANSPORTER_1"/>
    <property type="match status" value="1"/>
</dbReference>
<dbReference type="PROSITE" id="PS50893">
    <property type="entry name" value="ABC_TRANSPORTER_2"/>
    <property type="match status" value="1"/>
</dbReference>
<dbReference type="CDD" id="cd03256">
    <property type="entry name" value="ABC_PhnC_transporter"/>
    <property type="match status" value="1"/>
</dbReference>
<keyword evidence="7" id="KW-0472">Membrane</keyword>
<protein>
    <submittedName>
        <fullName evidence="9">Phosphonate ABC transporter ATP-binding protein</fullName>
    </submittedName>
</protein>
<keyword evidence="6" id="KW-1278">Translocase</keyword>
<dbReference type="Pfam" id="PF00005">
    <property type="entry name" value="ABC_tran"/>
    <property type="match status" value="1"/>
</dbReference>
<dbReference type="InterPro" id="IPR027417">
    <property type="entry name" value="P-loop_NTPase"/>
</dbReference>
<gene>
    <name evidence="9" type="primary">phnC</name>
    <name evidence="9" type="ORF">FE782_06160</name>
</gene>
<dbReference type="GO" id="GO:0016887">
    <property type="term" value="F:ATP hydrolysis activity"/>
    <property type="evidence" value="ECO:0007669"/>
    <property type="project" value="InterPro"/>
</dbReference>
<evidence type="ECO:0000256" key="2">
    <source>
        <dbReference type="ARBA" id="ARBA00022475"/>
    </source>
</evidence>
<dbReference type="NCBIfam" id="TIGR02315">
    <property type="entry name" value="ABC_phnC"/>
    <property type="match status" value="1"/>
</dbReference>
<proteinExistence type="predicted"/>
<dbReference type="RefSeq" id="WP_138193193.1">
    <property type="nucleotide sequence ID" value="NZ_VCIW01000003.1"/>
</dbReference>
<evidence type="ECO:0000313" key="10">
    <source>
        <dbReference type="Proteomes" id="UP000309676"/>
    </source>
</evidence>
<keyword evidence="5" id="KW-0918">Phosphonate transport</keyword>
<keyword evidence="3" id="KW-0547">Nucleotide-binding</keyword>
<sequence>MTVRLRRVTVDYASGGGLPALRDVTLDFRPGEMTGVLGRSGAGKSTLIRCINALVKPSSGSVEIDGRDVTRLGSRALRDCRAGIGMVFQQFGLVPRTSALTNVLLGAIGQRPAWRNALGFFSARERAAAAAALEAVELGGFGPRRVEQLSGGQRQRVAIARALVQRPAVLLADEPVSSLDPVTSRGILELLARIHREDARRVTVVNLHDVELALAYCNRIVGLREGRVVFDGRPDEVDASVRQTIYGGA</sequence>
<dbReference type="InterPro" id="IPR015854">
    <property type="entry name" value="ABC_transpr_LolD-like"/>
</dbReference>
<keyword evidence="4 9" id="KW-0067">ATP-binding</keyword>
<dbReference type="InterPro" id="IPR003439">
    <property type="entry name" value="ABC_transporter-like_ATP-bd"/>
</dbReference>
<dbReference type="Gene3D" id="3.40.50.300">
    <property type="entry name" value="P-loop containing nucleotide triphosphate hydrolases"/>
    <property type="match status" value="1"/>
</dbReference>
<dbReference type="AlphaFoldDB" id="A0A5R9G956"/>
<evidence type="ECO:0000256" key="1">
    <source>
        <dbReference type="ARBA" id="ARBA00022448"/>
    </source>
</evidence>
<evidence type="ECO:0000259" key="8">
    <source>
        <dbReference type="PROSITE" id="PS50893"/>
    </source>
</evidence>
<dbReference type="InterPro" id="IPR012693">
    <property type="entry name" value="ABC_transpr_PhnC"/>
</dbReference>
<evidence type="ECO:0000256" key="7">
    <source>
        <dbReference type="ARBA" id="ARBA00023136"/>
    </source>
</evidence>
<evidence type="ECO:0000256" key="4">
    <source>
        <dbReference type="ARBA" id="ARBA00022840"/>
    </source>
</evidence>
<accession>A0A5R9G956</accession>
<name>A0A5R9G956_9BACL</name>